<evidence type="ECO:0008006" key="5">
    <source>
        <dbReference type="Google" id="ProtNLM"/>
    </source>
</evidence>
<keyword evidence="2" id="KW-0472">Membrane</keyword>
<dbReference type="NCBIfam" id="NF037959">
    <property type="entry name" value="MFS_SpdSyn"/>
    <property type="match status" value="1"/>
</dbReference>
<dbReference type="OrthoDB" id="2016285at2759"/>
<gene>
    <name evidence="3" type="ORF">TD95_000954</name>
</gene>
<feature type="transmembrane region" description="Helical" evidence="2">
    <location>
        <begin position="215"/>
        <end position="238"/>
    </location>
</feature>
<keyword evidence="4" id="KW-1185">Reference proteome</keyword>
<evidence type="ECO:0000313" key="3">
    <source>
        <dbReference type="EMBL" id="KKA29208.1"/>
    </source>
</evidence>
<dbReference type="FunFam" id="3.40.50.150:FF:000288">
    <property type="entry name" value="Spermine/spermidine synthase, putative"/>
    <property type="match status" value="1"/>
</dbReference>
<keyword evidence="2" id="KW-1133">Transmembrane helix</keyword>
<evidence type="ECO:0000256" key="2">
    <source>
        <dbReference type="SAM" id="Phobius"/>
    </source>
</evidence>
<protein>
    <recommendedName>
        <fullName evidence="5">PABS domain-containing protein</fullName>
    </recommendedName>
</protein>
<feature type="transmembrane region" description="Helical" evidence="2">
    <location>
        <begin position="110"/>
        <end position="128"/>
    </location>
</feature>
<feature type="transmembrane region" description="Helical" evidence="2">
    <location>
        <begin position="182"/>
        <end position="203"/>
    </location>
</feature>
<keyword evidence="1" id="KW-0620">Polyamine biosynthesis</keyword>
<comment type="caution">
    <text evidence="3">The sequence shown here is derived from an EMBL/GenBank/DDBJ whole genome shotgun (WGS) entry which is preliminary data.</text>
</comment>
<dbReference type="Gene3D" id="3.40.50.150">
    <property type="entry name" value="Vaccinia Virus protein VP39"/>
    <property type="match status" value="1"/>
</dbReference>
<dbReference type="PANTHER" id="PTHR43317:SF1">
    <property type="entry name" value="THERMOSPERMINE SYNTHASE ACAULIS5"/>
    <property type="match status" value="1"/>
</dbReference>
<evidence type="ECO:0000313" key="4">
    <source>
        <dbReference type="Proteomes" id="UP000033483"/>
    </source>
</evidence>
<dbReference type="CDD" id="cd02440">
    <property type="entry name" value="AdoMet_MTases"/>
    <property type="match status" value="1"/>
</dbReference>
<accession>A0A0F4ZH63</accession>
<evidence type="ECO:0000256" key="1">
    <source>
        <dbReference type="ARBA" id="ARBA00023115"/>
    </source>
</evidence>
<dbReference type="GO" id="GO:0006596">
    <property type="term" value="P:polyamine biosynthetic process"/>
    <property type="evidence" value="ECO:0007669"/>
    <property type="project" value="UniProtKB-KW"/>
</dbReference>
<dbReference type="Pfam" id="PF01564">
    <property type="entry name" value="Spermine_synth"/>
    <property type="match status" value="1"/>
</dbReference>
<dbReference type="PANTHER" id="PTHR43317">
    <property type="entry name" value="THERMOSPERMINE SYNTHASE ACAULIS5"/>
    <property type="match status" value="1"/>
</dbReference>
<dbReference type="GO" id="GO:0010487">
    <property type="term" value="F:thermospermine synthase activity"/>
    <property type="evidence" value="ECO:0007669"/>
    <property type="project" value="TreeGrafter"/>
</dbReference>
<feature type="transmembrane region" description="Helical" evidence="2">
    <location>
        <begin position="140"/>
        <end position="162"/>
    </location>
</feature>
<name>A0A0F4ZH63_9PEZI</name>
<dbReference type="InterPro" id="IPR029063">
    <property type="entry name" value="SAM-dependent_MTases_sf"/>
</dbReference>
<organism evidence="3 4">
    <name type="scientific">Thielaviopsis punctulata</name>
    <dbReference type="NCBI Taxonomy" id="72032"/>
    <lineage>
        <taxon>Eukaryota</taxon>
        <taxon>Fungi</taxon>
        <taxon>Dikarya</taxon>
        <taxon>Ascomycota</taxon>
        <taxon>Pezizomycotina</taxon>
        <taxon>Sordariomycetes</taxon>
        <taxon>Hypocreomycetidae</taxon>
        <taxon>Microascales</taxon>
        <taxon>Ceratocystidaceae</taxon>
        <taxon>Thielaviopsis</taxon>
    </lineage>
</organism>
<reference evidence="3 4" key="1">
    <citation type="submission" date="2015-03" db="EMBL/GenBank/DDBJ databases">
        <authorList>
            <person name="Radwan O."/>
            <person name="Al-Naeli F.A."/>
            <person name="Rendon G.A."/>
            <person name="Fields C."/>
        </authorList>
    </citation>
    <scope>NUCLEOTIDE SEQUENCE [LARGE SCALE GENOMIC DNA]</scope>
    <source>
        <strain evidence="3">CR-DP1</strain>
    </source>
</reference>
<sequence>MAKQVTAKAPSAKEAMTPARFEKELADLKNKAVAHSPLAAILSSITPYAKAVFLLFMMGVSSAVSQLALSPTFGGIPSGIHHSKVTAAACFIGSAGSSLLSHSFKTDLAPLLPVIAIWIPALQFYLGGLSSALTATWGPLVVEAATLAPLLVVSAAQVAALLEGRSVRWLPRWLGDSLPGLLAFFFYNAVEAYAAAHIPRLLGSSMVSSRVGLQMLLASSYVLFAPSKLLLLALPALVHTAMFNTHLPSAAATAMLQAALEKDKWVLVDRKESLTGYISVLESIEQGFRIMRCDHSLLGGEWSKYRQGLVAEPVYSVFVMLEAVRLVITKKPILDSSAKALVIGLGIGTTPGAFITHGIDTTIVEIDPVVHEFAEKYFDLPTNHTSVIEDAVSYTAGLAKTAPESFDYIVHDVFTGGAEPVPLFTLEFLQGLYDLLKPDGVIAIHPRSHPQNYAGDFFLPPSKAVVKTIRTIFPSCRIFREMERMTEDQVKQQNQDFSNMVIFCRKTAEPLTFRAAVAADFLGTGTRKMTLQPRFEVLDSDFKAVGETKIVMNNDTSQLAEYRDSSAVGHWTIMREVVPPTVWNQW</sequence>
<keyword evidence="2" id="KW-0812">Transmembrane</keyword>
<dbReference type="AlphaFoldDB" id="A0A0F4ZH63"/>
<dbReference type="SUPFAM" id="SSF53335">
    <property type="entry name" value="S-adenosyl-L-methionine-dependent methyltransferases"/>
    <property type="match status" value="1"/>
</dbReference>
<dbReference type="EMBL" id="LAEV01000932">
    <property type="protein sequence ID" value="KKA29208.1"/>
    <property type="molecule type" value="Genomic_DNA"/>
</dbReference>
<proteinExistence type="predicted"/>
<dbReference type="Proteomes" id="UP000033483">
    <property type="component" value="Unassembled WGS sequence"/>
</dbReference>